<protein>
    <submittedName>
        <fullName evidence="3">Programmed cell death protein 7 isoform X1</fullName>
    </submittedName>
</protein>
<feature type="compositionally biased region" description="Basic and acidic residues" evidence="1">
    <location>
        <begin position="1"/>
        <end position="11"/>
    </location>
</feature>
<dbReference type="InterPro" id="IPR052831">
    <property type="entry name" value="Apoptosis_promoter"/>
</dbReference>
<feature type="region of interest" description="Disordered" evidence="1">
    <location>
        <begin position="1"/>
        <end position="28"/>
    </location>
</feature>
<dbReference type="PANTHER" id="PTHR48190:SF2">
    <property type="entry name" value="PROGRAMMED CELL DEATH PROTEIN 7"/>
    <property type="match status" value="1"/>
</dbReference>
<dbReference type="Pfam" id="PF16021">
    <property type="entry name" value="PDCD7"/>
    <property type="match status" value="1"/>
</dbReference>
<dbReference type="RefSeq" id="XP_028258540.1">
    <property type="nucleotide sequence ID" value="XM_028402739.1"/>
</dbReference>
<accession>A0A6P7HS79</accession>
<organism evidence="2 3">
    <name type="scientific">Parambassis ranga</name>
    <name type="common">Indian glassy fish</name>
    <dbReference type="NCBI Taxonomy" id="210632"/>
    <lineage>
        <taxon>Eukaryota</taxon>
        <taxon>Metazoa</taxon>
        <taxon>Chordata</taxon>
        <taxon>Craniata</taxon>
        <taxon>Vertebrata</taxon>
        <taxon>Euteleostomi</taxon>
        <taxon>Actinopterygii</taxon>
        <taxon>Neopterygii</taxon>
        <taxon>Teleostei</taxon>
        <taxon>Neoteleostei</taxon>
        <taxon>Acanthomorphata</taxon>
        <taxon>Ovalentaria</taxon>
        <taxon>Ambassidae</taxon>
        <taxon>Parambassis</taxon>
    </lineage>
</organism>
<reference evidence="3" key="1">
    <citation type="submission" date="2025-08" db="UniProtKB">
        <authorList>
            <consortium name="RefSeq"/>
        </authorList>
    </citation>
    <scope>IDENTIFICATION</scope>
</reference>
<dbReference type="CTD" id="10081"/>
<evidence type="ECO:0000256" key="1">
    <source>
        <dbReference type="SAM" id="MobiDB-lite"/>
    </source>
</evidence>
<evidence type="ECO:0000313" key="2">
    <source>
        <dbReference type="Proteomes" id="UP000515145"/>
    </source>
</evidence>
<dbReference type="GO" id="GO:0005689">
    <property type="term" value="C:U12-type spliceosomal complex"/>
    <property type="evidence" value="ECO:0007669"/>
    <property type="project" value="TreeGrafter"/>
</dbReference>
<evidence type="ECO:0000313" key="3">
    <source>
        <dbReference type="RefSeq" id="XP_028258540.1"/>
    </source>
</evidence>
<name>A0A6P7HS79_9TELE</name>
<proteinExistence type="predicted"/>
<keyword evidence="2" id="KW-1185">Reference proteome</keyword>
<dbReference type="InParanoid" id="A0A6P7HS79"/>
<dbReference type="PANTHER" id="PTHR48190">
    <property type="entry name" value="PROGRAMMED CELL DEATH PROTEIN 7"/>
    <property type="match status" value="1"/>
</dbReference>
<dbReference type="GeneID" id="114433927"/>
<dbReference type="AlphaFoldDB" id="A0A6P7HS79"/>
<sequence length="531" mass="61560">MDSTYQHDHSEIPPTPGYDGGLPRGLHIANSTPPINGFQGLSQPENIAPLWTYPSAYDAHVHGSSYDFTGPYTGERYFNGPHFVPSCEMNPPIPLDVTPTKYFTSMAPPAQTNAHSSAGFRSFQTFGPQLRGGPQTSRYDGMTVYSQSRYEYARERSAFPGGPICSLSMRTAHSDDETVKQRRQDIQWLKSFFKTRDETSRTPQTQRQQTELGSVSSFRTALYGATRLVSQLEESCHVLKLNLYNDSLWTNPYLKALRVKKELQHIAELTNNTACYHQLKAYMSRVGRRRARKRKARKELHVREKHAENRRSEKEAAIDKWRLKEIQEVQERKKEQEMKLAADSVLCEVRKKQVDVKRIQDILKSLEKLRRLRKEATARKGIIIDQSDKVFGDRLEQIRATMRRRTAIYLAEKKALMVMLEGEQEEERKREQEKRVMKERERQLQWKQRLTSVLFGEEPKAEGVLQPLWDYYSQAEQSIHTLIRIRNDWDKFVVAPDHPDGSFVPQRWILPEPPSNYSWASVLQMADADNL</sequence>
<dbReference type="OrthoDB" id="2289628at2759"/>
<dbReference type="InterPro" id="IPR031974">
    <property type="entry name" value="PDCD7"/>
</dbReference>
<dbReference type="Proteomes" id="UP000515145">
    <property type="component" value="Chromosome 3"/>
</dbReference>
<gene>
    <name evidence="3" type="primary">pdcd7</name>
</gene>